<dbReference type="InterPro" id="IPR032675">
    <property type="entry name" value="LRR_dom_sf"/>
</dbReference>
<evidence type="ECO:0000256" key="5">
    <source>
        <dbReference type="ARBA" id="ARBA00022821"/>
    </source>
</evidence>
<dbReference type="Pfam" id="PF23598">
    <property type="entry name" value="LRR_14"/>
    <property type="match status" value="1"/>
</dbReference>
<evidence type="ECO:0000313" key="11">
    <source>
        <dbReference type="EMBL" id="EMS53910.1"/>
    </source>
</evidence>
<dbReference type="GO" id="GO:0009626">
    <property type="term" value="P:plant-type hypersensitive response"/>
    <property type="evidence" value="ECO:0007669"/>
    <property type="project" value="UniProtKB-ARBA"/>
</dbReference>
<name>M7ZNI3_TRIUA</name>
<dbReference type="InterPro" id="IPR036388">
    <property type="entry name" value="WH-like_DNA-bd_sf"/>
</dbReference>
<dbReference type="GO" id="GO:0043531">
    <property type="term" value="F:ADP binding"/>
    <property type="evidence" value="ECO:0007669"/>
    <property type="project" value="InterPro"/>
</dbReference>
<reference evidence="11" key="1">
    <citation type="journal article" date="2013" name="Nature">
        <title>Draft genome of the wheat A-genome progenitor Triticum urartu.</title>
        <authorList>
            <person name="Ling H.Q."/>
            <person name="Zhao S."/>
            <person name="Liu D."/>
            <person name="Wang J."/>
            <person name="Sun H."/>
            <person name="Zhang C."/>
            <person name="Fan H."/>
            <person name="Li D."/>
            <person name="Dong L."/>
            <person name="Tao Y."/>
            <person name="Gao C."/>
            <person name="Wu H."/>
            <person name="Li Y."/>
            <person name="Cui Y."/>
            <person name="Guo X."/>
            <person name="Zheng S."/>
            <person name="Wang B."/>
            <person name="Yu K."/>
            <person name="Liang Q."/>
            <person name="Yang W."/>
            <person name="Lou X."/>
            <person name="Chen J."/>
            <person name="Feng M."/>
            <person name="Jian J."/>
            <person name="Zhang X."/>
            <person name="Luo G."/>
            <person name="Jiang Y."/>
            <person name="Liu J."/>
            <person name="Wang Z."/>
            <person name="Sha Y."/>
            <person name="Zhang B."/>
            <person name="Wu H."/>
            <person name="Tang D."/>
            <person name="Shen Q."/>
            <person name="Xue P."/>
            <person name="Zou S."/>
            <person name="Wang X."/>
            <person name="Liu X."/>
            <person name="Wang F."/>
            <person name="Yang Y."/>
            <person name="An X."/>
            <person name="Dong Z."/>
            <person name="Zhang K."/>
            <person name="Zhang X."/>
            <person name="Luo M.C."/>
            <person name="Dvorak J."/>
            <person name="Tong Y."/>
            <person name="Wang J."/>
            <person name="Yang H."/>
            <person name="Li Z."/>
            <person name="Wang D."/>
            <person name="Zhang A."/>
            <person name="Wang J."/>
        </authorList>
    </citation>
    <scope>NUCLEOTIDE SEQUENCE</scope>
</reference>
<protein>
    <submittedName>
        <fullName evidence="11">Disease resistance protein RPM1</fullName>
    </submittedName>
</protein>
<dbReference type="Gene3D" id="3.40.50.300">
    <property type="entry name" value="P-loop containing nucleotide triphosphate hydrolases"/>
    <property type="match status" value="1"/>
</dbReference>
<accession>M7ZNI3</accession>
<feature type="domain" description="Disease resistance R13L4/SHOC-2-like LRR" evidence="10">
    <location>
        <begin position="513"/>
        <end position="698"/>
    </location>
</feature>
<dbReference type="GO" id="GO:0002758">
    <property type="term" value="P:innate immune response-activating signaling pathway"/>
    <property type="evidence" value="ECO:0007669"/>
    <property type="project" value="UniProtKB-ARBA"/>
</dbReference>
<evidence type="ECO:0000256" key="6">
    <source>
        <dbReference type="ARBA" id="ARBA00023054"/>
    </source>
</evidence>
<keyword evidence="3" id="KW-0677">Repeat</keyword>
<dbReference type="Pfam" id="PF23559">
    <property type="entry name" value="WHD_DRP"/>
    <property type="match status" value="1"/>
</dbReference>
<dbReference type="SUPFAM" id="SSF52540">
    <property type="entry name" value="P-loop containing nucleoside triphosphate hydrolases"/>
    <property type="match status" value="1"/>
</dbReference>
<evidence type="ECO:0000259" key="9">
    <source>
        <dbReference type="Pfam" id="PF23559"/>
    </source>
</evidence>
<dbReference type="PRINTS" id="PR00364">
    <property type="entry name" value="DISEASERSIST"/>
</dbReference>
<dbReference type="Pfam" id="PF00931">
    <property type="entry name" value="NB-ARC"/>
    <property type="match status" value="1"/>
</dbReference>
<dbReference type="InterPro" id="IPR027417">
    <property type="entry name" value="P-loop_NTPase"/>
</dbReference>
<keyword evidence="2" id="KW-0433">Leucine-rich repeat</keyword>
<evidence type="ECO:0000256" key="2">
    <source>
        <dbReference type="ARBA" id="ARBA00022614"/>
    </source>
</evidence>
<dbReference type="AlphaFoldDB" id="M7ZNI3"/>
<dbReference type="Gene3D" id="3.80.10.10">
    <property type="entry name" value="Ribonuclease Inhibitor"/>
    <property type="match status" value="1"/>
</dbReference>
<dbReference type="OMA" id="CEYLHEM"/>
<dbReference type="STRING" id="4572.M7ZNI3"/>
<evidence type="ECO:0000259" key="10">
    <source>
        <dbReference type="Pfam" id="PF23598"/>
    </source>
</evidence>
<evidence type="ECO:0000256" key="1">
    <source>
        <dbReference type="ARBA" id="ARBA00008894"/>
    </source>
</evidence>
<dbReference type="eggNOG" id="KOG4658">
    <property type="taxonomic scope" value="Eukaryota"/>
</dbReference>
<evidence type="ECO:0000256" key="4">
    <source>
        <dbReference type="ARBA" id="ARBA00022741"/>
    </source>
</evidence>
<feature type="domain" description="Disease resistance protein winged helix" evidence="9">
    <location>
        <begin position="374"/>
        <end position="445"/>
    </location>
</feature>
<dbReference type="InterPro" id="IPR058922">
    <property type="entry name" value="WHD_DRP"/>
</dbReference>
<dbReference type="InterPro" id="IPR044974">
    <property type="entry name" value="Disease_R_plants"/>
</dbReference>
<dbReference type="Gene3D" id="1.20.5.4130">
    <property type="match status" value="1"/>
</dbReference>
<dbReference type="GO" id="GO:0042742">
    <property type="term" value="P:defense response to bacterium"/>
    <property type="evidence" value="ECO:0007669"/>
    <property type="project" value="UniProtKB-ARBA"/>
</dbReference>
<dbReference type="FunFam" id="1.10.10.10:FF:000322">
    <property type="entry name" value="Probable disease resistance protein At1g63360"/>
    <property type="match status" value="1"/>
</dbReference>
<dbReference type="Gene3D" id="1.10.10.10">
    <property type="entry name" value="Winged helix-like DNA-binding domain superfamily/Winged helix DNA-binding domain"/>
    <property type="match status" value="1"/>
</dbReference>
<dbReference type="InterPro" id="IPR041118">
    <property type="entry name" value="Rx_N"/>
</dbReference>
<dbReference type="Pfam" id="PF18052">
    <property type="entry name" value="Rx_N"/>
    <property type="match status" value="1"/>
</dbReference>
<dbReference type="PANTHER" id="PTHR23155:SF1098">
    <property type="entry name" value="OS11G0678400 PROTEIN"/>
    <property type="match status" value="1"/>
</dbReference>
<sequence>MAEIVILLAIKKIGIALASRVANQANVQFGKYKTQLQELHGSMGRVARELRIMHEVLCHMDIRNRNNQVYDGWLEEVQKVAHVMEDMVDEYLYLVGREHDIGSCFYLKKGFRKSRSLLSMNQLAFKVKEIEKDLSHLSETNKRWVPMTISGATSSCDYIVKRGQDLANISRSLDEEDLVGVAENREKLEQWLADDDLECSVIALLGMGGLGKTTLAANVYRNERKKFQCHAWVSISQTYSREDVLRNICKELFKDNVSVLSKSAAMDITCLEETLKSFLEQRKYLIILDDVWTPETFDDLSRMVIHNDKGSRLIITTREGDVAALASPGHILTLEALREDKAWDLFCKKTFPKETNHDCHAELKPLSREIVSSLFPEDYLLKRKQLVRLWIAEGFIEGRGESTLEEVAEGYLKELVDRNMLQLVEMNSFGRIKEFKMHDILRELAVDLCQKNCFGVSQEAKCEASLEMDGRRLILDKINNDVQQSFSGLQQLRSAITAGDSKSPFTLLPLLCKESRYMTVLELSGIPIKKIPDAIGDLFNLRHLGLRNSKVKMLPRSVEKLSNLLTLDLCKSDIHELPSGIVKLKKLRHLFVEKIMDPDWRNINHLSGMCIPNGLGNLTNLQTLQALQVQDESLRHLGELRQLKSLRLLNVKGIYCGRISESLVQMRHLSLLSVNASDGNEVLLLNVLLPSLQKLRLRGRLAEGCDNVAYCSIPTVIVKTATADVKLKHFDLHLLIMLGYSFPGQWVS</sequence>
<gene>
    <name evidence="11" type="ORF">TRIUR3_24236</name>
</gene>
<evidence type="ECO:0000259" key="8">
    <source>
        <dbReference type="Pfam" id="PF18052"/>
    </source>
</evidence>
<organism evidence="11">
    <name type="scientific">Triticum urartu</name>
    <name type="common">Red wild einkorn</name>
    <name type="synonym">Crithodium urartu</name>
    <dbReference type="NCBI Taxonomy" id="4572"/>
    <lineage>
        <taxon>Eukaryota</taxon>
        <taxon>Viridiplantae</taxon>
        <taxon>Streptophyta</taxon>
        <taxon>Embryophyta</taxon>
        <taxon>Tracheophyta</taxon>
        <taxon>Spermatophyta</taxon>
        <taxon>Magnoliopsida</taxon>
        <taxon>Liliopsida</taxon>
        <taxon>Poales</taxon>
        <taxon>Poaceae</taxon>
        <taxon>BOP clade</taxon>
        <taxon>Pooideae</taxon>
        <taxon>Triticodae</taxon>
        <taxon>Triticeae</taxon>
        <taxon>Triticinae</taxon>
        <taxon>Triticum</taxon>
    </lineage>
</organism>
<evidence type="ECO:0000256" key="3">
    <source>
        <dbReference type="ARBA" id="ARBA00022737"/>
    </source>
</evidence>
<dbReference type="PANTHER" id="PTHR23155">
    <property type="entry name" value="DISEASE RESISTANCE PROTEIN RP"/>
    <property type="match status" value="1"/>
</dbReference>
<comment type="similarity">
    <text evidence="1">Belongs to the disease resistance NB-LRR family.</text>
</comment>
<keyword evidence="4" id="KW-0547">Nucleotide-binding</keyword>
<proteinExistence type="inferred from homology"/>
<dbReference type="InterPro" id="IPR055414">
    <property type="entry name" value="LRR_R13L4/SHOC2-like"/>
</dbReference>
<feature type="domain" description="Disease resistance N-terminal" evidence="8">
    <location>
        <begin position="17"/>
        <end position="107"/>
    </location>
</feature>
<feature type="domain" description="NB-ARC" evidence="7">
    <location>
        <begin position="185"/>
        <end position="354"/>
    </location>
</feature>
<dbReference type="SUPFAM" id="SSF52058">
    <property type="entry name" value="L domain-like"/>
    <property type="match status" value="1"/>
</dbReference>
<dbReference type="FunFam" id="3.40.50.300:FF:001091">
    <property type="entry name" value="Probable disease resistance protein At1g61300"/>
    <property type="match status" value="1"/>
</dbReference>
<dbReference type="InterPro" id="IPR002182">
    <property type="entry name" value="NB-ARC"/>
</dbReference>
<dbReference type="EMBL" id="KD189048">
    <property type="protein sequence ID" value="EMS53910.1"/>
    <property type="molecule type" value="Genomic_DNA"/>
</dbReference>
<keyword evidence="5" id="KW-0611">Plant defense</keyword>
<evidence type="ECO:0000259" key="7">
    <source>
        <dbReference type="Pfam" id="PF00931"/>
    </source>
</evidence>
<keyword evidence="6" id="KW-0175">Coiled coil</keyword>